<dbReference type="Pfam" id="PF07261">
    <property type="entry name" value="DnaB_2"/>
    <property type="match status" value="1"/>
</dbReference>
<evidence type="ECO:0000259" key="3">
    <source>
        <dbReference type="Pfam" id="PF07261"/>
    </source>
</evidence>
<protein>
    <submittedName>
        <fullName evidence="5">Replication initiation membrane attachment protein</fullName>
    </submittedName>
</protein>
<evidence type="ECO:0000313" key="5">
    <source>
        <dbReference type="EMBL" id="KRM54907.1"/>
    </source>
</evidence>
<dbReference type="EMBL" id="AYYO01000041">
    <property type="protein sequence ID" value="KRM54907.1"/>
    <property type="molecule type" value="Genomic_DNA"/>
</dbReference>
<feature type="compositionally biased region" description="Basic and acidic residues" evidence="2">
    <location>
        <begin position="448"/>
        <end position="461"/>
    </location>
</feature>
<organism evidence="5 6">
    <name type="scientific">Lacticaseibacillus sharpeae JCM 1186 = DSM 20505</name>
    <dbReference type="NCBI Taxonomy" id="1291052"/>
    <lineage>
        <taxon>Bacteria</taxon>
        <taxon>Bacillati</taxon>
        <taxon>Bacillota</taxon>
        <taxon>Bacilli</taxon>
        <taxon>Lactobacillales</taxon>
        <taxon>Lactobacillaceae</taxon>
        <taxon>Lacticaseibacillus</taxon>
    </lineage>
</organism>
<dbReference type="AlphaFoldDB" id="A0A0R1ZSB9"/>
<dbReference type="Pfam" id="PF25888">
    <property type="entry name" value="WHD_DnaB"/>
    <property type="match status" value="1"/>
</dbReference>
<dbReference type="STRING" id="1291052.FC18_GL001870"/>
<reference evidence="5 6" key="1">
    <citation type="journal article" date="2015" name="Genome Announc.">
        <title>Expanding the biotechnology potential of lactobacilli through comparative genomics of 213 strains and associated genera.</title>
        <authorList>
            <person name="Sun Z."/>
            <person name="Harris H.M."/>
            <person name="McCann A."/>
            <person name="Guo C."/>
            <person name="Argimon S."/>
            <person name="Zhang W."/>
            <person name="Yang X."/>
            <person name="Jeffery I.B."/>
            <person name="Cooney J.C."/>
            <person name="Kagawa T.F."/>
            <person name="Liu W."/>
            <person name="Song Y."/>
            <person name="Salvetti E."/>
            <person name="Wrobel A."/>
            <person name="Rasinkangas P."/>
            <person name="Parkhill J."/>
            <person name="Rea M.C."/>
            <person name="O'Sullivan O."/>
            <person name="Ritari J."/>
            <person name="Douillard F.P."/>
            <person name="Paul Ross R."/>
            <person name="Yang R."/>
            <person name="Briner A.E."/>
            <person name="Felis G.E."/>
            <person name="de Vos W.M."/>
            <person name="Barrangou R."/>
            <person name="Klaenhammer T.R."/>
            <person name="Caufield P.W."/>
            <person name="Cui Y."/>
            <person name="Zhang H."/>
            <person name="O'Toole P.W."/>
        </authorList>
    </citation>
    <scope>NUCLEOTIDE SEQUENCE [LARGE SCALE GENOMIC DNA]</scope>
    <source>
        <strain evidence="5 6">DSM 20505</strain>
    </source>
</reference>
<gene>
    <name evidence="5" type="ORF">FC18_GL001870</name>
</gene>
<feature type="domain" description="DnaB/C C-terminal" evidence="3">
    <location>
        <begin position="361"/>
        <end position="420"/>
    </location>
</feature>
<name>A0A0R1ZSB9_9LACO</name>
<feature type="region of interest" description="Disordered" evidence="2">
    <location>
        <begin position="432"/>
        <end position="470"/>
    </location>
</feature>
<dbReference type="OrthoDB" id="2082007at2"/>
<evidence type="ECO:0000313" key="6">
    <source>
        <dbReference type="Proteomes" id="UP000051679"/>
    </source>
</evidence>
<dbReference type="Proteomes" id="UP000051679">
    <property type="component" value="Unassembled WGS sequence"/>
</dbReference>
<comment type="caution">
    <text evidence="5">The sequence shown here is derived from an EMBL/GenBank/DDBJ whole genome shotgun (WGS) entry which is preliminary data.</text>
</comment>
<evidence type="ECO:0000259" key="4">
    <source>
        <dbReference type="Pfam" id="PF25888"/>
    </source>
</evidence>
<feature type="domain" description="Replicative helicase loading/DNA remodeling protein DnaB N-terminal winged helix" evidence="4">
    <location>
        <begin position="31"/>
        <end position="285"/>
    </location>
</feature>
<dbReference type="PATRIC" id="fig|1291052.5.peg.1930"/>
<dbReference type="InterPro" id="IPR058660">
    <property type="entry name" value="WHD_DnaB"/>
</dbReference>
<sequence length="491" mass="54330">MRPDPVMGGPYLFYAEGGESMAAPANFMAQDDYLVTQAELLTDLDRKTLVYLYQPLIGAVASALYGSLWAQVKQHPMFTQDRRAHTNLLATLAISLDELYDARVRLEAVGLIKTYTQFDTARHYVYEMYAPLRPEEFFADDLFSVALYDTVGEERYREISASFTVTPVRRSDMHDISKKFTDVFHVTAEVTAAPATVREVRTATTRPAKPAVAISKNHVDWELLTRQLDHVGLADGQLAAHQHAITQIAGFYGLGTSSLSRLIERSLDLLTGEISEARLRREAEQTYSKPGTSRLHATSAAIAAAKVAHEQTEPEAATTPTQADTPKFSAAELTVLQQAKTLPTREFLEVTKKAKDPNMFVADNERFAVEGLLERNVFNTATLNVLVYYVLQNRASISAAYLNSVANGWIRDKVDTPEKALVEIQNFKAGNAAKSGQGHRRSNYGRQQRKEPVPDWAKADYKAPTGPISDSAKKAIAEARARLQNSGKGDS</sequence>
<evidence type="ECO:0000256" key="1">
    <source>
        <dbReference type="ARBA" id="ARBA00093462"/>
    </source>
</evidence>
<proteinExistence type="inferred from homology"/>
<accession>A0A0R1ZSB9</accession>
<keyword evidence="6" id="KW-1185">Reference proteome</keyword>
<comment type="similarity">
    <text evidence="1">Belongs to the DnaB/DnaD family.</text>
</comment>
<dbReference type="InterPro" id="IPR006343">
    <property type="entry name" value="DnaB/C_C"/>
</dbReference>
<evidence type="ECO:0000256" key="2">
    <source>
        <dbReference type="SAM" id="MobiDB-lite"/>
    </source>
</evidence>